<keyword evidence="2" id="KW-1185">Reference proteome</keyword>
<evidence type="ECO:0000313" key="2">
    <source>
        <dbReference type="Proteomes" id="UP001385951"/>
    </source>
</evidence>
<proteinExistence type="predicted"/>
<comment type="caution">
    <text evidence="1">The sequence shown here is derived from an EMBL/GenBank/DDBJ whole genome shotgun (WGS) entry which is preliminary data.</text>
</comment>
<dbReference type="Proteomes" id="UP001385951">
    <property type="component" value="Unassembled WGS sequence"/>
</dbReference>
<accession>A0AAW0GZR7</accession>
<reference evidence="1 2" key="1">
    <citation type="submission" date="2022-09" db="EMBL/GenBank/DDBJ databases">
        <authorList>
            <person name="Palmer J.M."/>
        </authorList>
    </citation>
    <scope>NUCLEOTIDE SEQUENCE [LARGE SCALE GENOMIC DNA]</scope>
    <source>
        <strain evidence="1 2">DSM 7382</strain>
    </source>
</reference>
<gene>
    <name evidence="1" type="ORF">QCA50_000905</name>
</gene>
<organism evidence="1 2">
    <name type="scientific">Cerrena zonata</name>
    <dbReference type="NCBI Taxonomy" id="2478898"/>
    <lineage>
        <taxon>Eukaryota</taxon>
        <taxon>Fungi</taxon>
        <taxon>Dikarya</taxon>
        <taxon>Basidiomycota</taxon>
        <taxon>Agaricomycotina</taxon>
        <taxon>Agaricomycetes</taxon>
        <taxon>Polyporales</taxon>
        <taxon>Cerrenaceae</taxon>
        <taxon>Cerrena</taxon>
    </lineage>
</organism>
<evidence type="ECO:0000313" key="1">
    <source>
        <dbReference type="EMBL" id="KAK7696252.1"/>
    </source>
</evidence>
<name>A0AAW0GZR7_9APHY</name>
<dbReference type="EMBL" id="JASBNA010000001">
    <property type="protein sequence ID" value="KAK7696252.1"/>
    <property type="molecule type" value="Genomic_DNA"/>
</dbReference>
<sequence>MVDISRLDEWDLQWRHRVESLNSAPQLQMFEVGSRGTLVGGDVVLSKSPDDELQAMDMYMTAVKPGVWTITFQDPREEDDFERILLHWISPGPLNFDNLPTDVVPPNLTPITKWAHVGGYNVDSGVGGVFDLDSLESLIQSHEDQDKEYIFETMADFLLEDNFTAVQVGLVVGGGDGGYTLKAREYQGEKVEIMIQRSWGEGNDGRTGHDEL</sequence>
<protein>
    <submittedName>
        <fullName evidence="1">Uncharacterized protein</fullName>
    </submittedName>
</protein>
<dbReference type="AlphaFoldDB" id="A0AAW0GZR7"/>